<dbReference type="GO" id="GO:0015280">
    <property type="term" value="F:ligand-gated sodium channel activity"/>
    <property type="evidence" value="ECO:0007669"/>
    <property type="project" value="TreeGrafter"/>
</dbReference>
<dbReference type="PhylomeDB" id="B3MW80"/>
<dbReference type="InterPro" id="IPR001873">
    <property type="entry name" value="ENaC"/>
</dbReference>
<evidence type="ECO:0000256" key="13">
    <source>
        <dbReference type="SAM" id="Phobius"/>
    </source>
</evidence>
<reference evidence="14 15" key="1">
    <citation type="journal article" date="2007" name="Nature">
        <title>Evolution of genes and genomes on the Drosophila phylogeny.</title>
        <authorList>
            <consortium name="Drosophila 12 Genomes Consortium"/>
            <person name="Clark A.G."/>
            <person name="Eisen M.B."/>
            <person name="Smith D.R."/>
            <person name="Bergman C.M."/>
            <person name="Oliver B."/>
            <person name="Markow T.A."/>
            <person name="Kaufman T.C."/>
            <person name="Kellis M."/>
            <person name="Gelbart W."/>
            <person name="Iyer V.N."/>
            <person name="Pollard D.A."/>
            <person name="Sackton T.B."/>
            <person name="Larracuente A.M."/>
            <person name="Singh N.D."/>
            <person name="Abad J.P."/>
            <person name="Abt D.N."/>
            <person name="Adryan B."/>
            <person name="Aguade M."/>
            <person name="Akashi H."/>
            <person name="Anderson W.W."/>
            <person name="Aquadro C.F."/>
            <person name="Ardell D.H."/>
            <person name="Arguello R."/>
            <person name="Artieri C.G."/>
            <person name="Barbash D.A."/>
            <person name="Barker D."/>
            <person name="Barsanti P."/>
            <person name="Batterham P."/>
            <person name="Batzoglou S."/>
            <person name="Begun D."/>
            <person name="Bhutkar A."/>
            <person name="Blanco E."/>
            <person name="Bosak S.A."/>
            <person name="Bradley R.K."/>
            <person name="Brand A.D."/>
            <person name="Brent M.R."/>
            <person name="Brooks A.N."/>
            <person name="Brown R.H."/>
            <person name="Butlin R.K."/>
            <person name="Caggese C."/>
            <person name="Calvi B.R."/>
            <person name="Bernardo de Carvalho A."/>
            <person name="Caspi A."/>
            <person name="Castrezana S."/>
            <person name="Celniker S.E."/>
            <person name="Chang J.L."/>
            <person name="Chapple C."/>
            <person name="Chatterji S."/>
            <person name="Chinwalla A."/>
            <person name="Civetta A."/>
            <person name="Clifton S.W."/>
            <person name="Comeron J.M."/>
            <person name="Costello J.C."/>
            <person name="Coyne J.A."/>
            <person name="Daub J."/>
            <person name="David R.G."/>
            <person name="Delcher A.L."/>
            <person name="Delehaunty K."/>
            <person name="Do C.B."/>
            <person name="Ebling H."/>
            <person name="Edwards K."/>
            <person name="Eickbush T."/>
            <person name="Evans J.D."/>
            <person name="Filipski A."/>
            <person name="Findeiss S."/>
            <person name="Freyhult E."/>
            <person name="Fulton L."/>
            <person name="Fulton R."/>
            <person name="Garcia A.C."/>
            <person name="Gardiner A."/>
            <person name="Garfield D.A."/>
            <person name="Garvin B.E."/>
            <person name="Gibson G."/>
            <person name="Gilbert D."/>
            <person name="Gnerre S."/>
            <person name="Godfrey J."/>
            <person name="Good R."/>
            <person name="Gotea V."/>
            <person name="Gravely B."/>
            <person name="Greenberg A.J."/>
            <person name="Griffiths-Jones S."/>
            <person name="Gross S."/>
            <person name="Guigo R."/>
            <person name="Gustafson E.A."/>
            <person name="Haerty W."/>
            <person name="Hahn M.W."/>
            <person name="Halligan D.L."/>
            <person name="Halpern A.L."/>
            <person name="Halter G.M."/>
            <person name="Han M.V."/>
            <person name="Heger A."/>
            <person name="Hillier L."/>
            <person name="Hinrichs A.S."/>
            <person name="Holmes I."/>
            <person name="Hoskins R.A."/>
            <person name="Hubisz M.J."/>
            <person name="Hultmark D."/>
            <person name="Huntley M.A."/>
            <person name="Jaffe D.B."/>
            <person name="Jagadeeshan S."/>
            <person name="Jeck W.R."/>
            <person name="Johnson J."/>
            <person name="Jones C.D."/>
            <person name="Jordan W.C."/>
            <person name="Karpen G.H."/>
            <person name="Kataoka E."/>
            <person name="Keightley P.D."/>
            <person name="Kheradpour P."/>
            <person name="Kirkness E.F."/>
            <person name="Koerich L.B."/>
            <person name="Kristiansen K."/>
            <person name="Kudrna D."/>
            <person name="Kulathinal R.J."/>
            <person name="Kumar S."/>
            <person name="Kwok R."/>
            <person name="Lander E."/>
            <person name="Langley C.H."/>
            <person name="Lapoint R."/>
            <person name="Lazzaro B.P."/>
            <person name="Lee S.J."/>
            <person name="Levesque L."/>
            <person name="Li R."/>
            <person name="Lin C.F."/>
            <person name="Lin M.F."/>
            <person name="Lindblad-Toh K."/>
            <person name="Llopart A."/>
            <person name="Long M."/>
            <person name="Low L."/>
            <person name="Lozovsky E."/>
            <person name="Lu J."/>
            <person name="Luo M."/>
            <person name="Machado C.A."/>
            <person name="Makalowski W."/>
            <person name="Marzo M."/>
            <person name="Matsuda M."/>
            <person name="Matzkin L."/>
            <person name="McAllister B."/>
            <person name="McBride C.S."/>
            <person name="McKernan B."/>
            <person name="McKernan K."/>
            <person name="Mendez-Lago M."/>
            <person name="Minx P."/>
            <person name="Mollenhauer M.U."/>
            <person name="Montooth K."/>
            <person name="Mount S.M."/>
            <person name="Mu X."/>
            <person name="Myers E."/>
            <person name="Negre B."/>
            <person name="Newfeld S."/>
            <person name="Nielsen R."/>
            <person name="Noor M.A."/>
            <person name="O'Grady P."/>
            <person name="Pachter L."/>
            <person name="Papaceit M."/>
            <person name="Parisi M.J."/>
            <person name="Parisi M."/>
            <person name="Parts L."/>
            <person name="Pedersen J.S."/>
            <person name="Pesole G."/>
            <person name="Phillippy A.M."/>
            <person name="Ponting C.P."/>
            <person name="Pop M."/>
            <person name="Porcelli D."/>
            <person name="Powell J.R."/>
            <person name="Prohaska S."/>
            <person name="Pruitt K."/>
            <person name="Puig M."/>
            <person name="Quesneville H."/>
            <person name="Ram K.R."/>
            <person name="Rand D."/>
            <person name="Rasmussen M.D."/>
            <person name="Reed L.K."/>
            <person name="Reenan R."/>
            <person name="Reily A."/>
            <person name="Remington K.A."/>
            <person name="Rieger T.T."/>
            <person name="Ritchie M.G."/>
            <person name="Robin C."/>
            <person name="Rogers Y.H."/>
            <person name="Rohde C."/>
            <person name="Rozas J."/>
            <person name="Rubenfield M.J."/>
            <person name="Ruiz A."/>
            <person name="Russo S."/>
            <person name="Salzberg S.L."/>
            <person name="Sanchez-Gracia A."/>
            <person name="Saranga D.J."/>
            <person name="Sato H."/>
            <person name="Schaeffer S.W."/>
            <person name="Schatz M.C."/>
            <person name="Schlenke T."/>
            <person name="Schwartz R."/>
            <person name="Segarra C."/>
            <person name="Singh R.S."/>
            <person name="Sirot L."/>
            <person name="Sirota M."/>
            <person name="Sisneros N.B."/>
            <person name="Smith C.D."/>
            <person name="Smith T.F."/>
            <person name="Spieth J."/>
            <person name="Stage D.E."/>
            <person name="Stark A."/>
            <person name="Stephan W."/>
            <person name="Strausberg R.L."/>
            <person name="Strempel S."/>
            <person name="Sturgill D."/>
            <person name="Sutton G."/>
            <person name="Sutton G.G."/>
            <person name="Tao W."/>
            <person name="Teichmann S."/>
            <person name="Tobari Y.N."/>
            <person name="Tomimura Y."/>
            <person name="Tsolas J.M."/>
            <person name="Valente V.L."/>
            <person name="Venter E."/>
            <person name="Venter J.C."/>
            <person name="Vicario S."/>
            <person name="Vieira F.G."/>
            <person name="Vilella A.J."/>
            <person name="Villasante A."/>
            <person name="Walenz B."/>
            <person name="Wang J."/>
            <person name="Wasserman M."/>
            <person name="Watts T."/>
            <person name="Wilson D."/>
            <person name="Wilson R.K."/>
            <person name="Wing R.A."/>
            <person name="Wolfner M.F."/>
            <person name="Wong A."/>
            <person name="Wong G.K."/>
            <person name="Wu C.I."/>
            <person name="Wu G."/>
            <person name="Yamamoto D."/>
            <person name="Yang H.P."/>
            <person name="Yang S.P."/>
            <person name="Yorke J.A."/>
            <person name="Yoshida K."/>
            <person name="Zdobnov E."/>
            <person name="Zhang P."/>
            <person name="Zhang Y."/>
            <person name="Zimin A.V."/>
            <person name="Baldwin J."/>
            <person name="Abdouelleil A."/>
            <person name="Abdulkadir J."/>
            <person name="Abebe A."/>
            <person name="Abera B."/>
            <person name="Abreu J."/>
            <person name="Acer S.C."/>
            <person name="Aftuck L."/>
            <person name="Alexander A."/>
            <person name="An P."/>
            <person name="Anderson E."/>
            <person name="Anderson S."/>
            <person name="Arachi H."/>
            <person name="Azer M."/>
            <person name="Bachantsang P."/>
            <person name="Barry A."/>
            <person name="Bayul T."/>
            <person name="Berlin A."/>
            <person name="Bessette D."/>
            <person name="Bloom T."/>
            <person name="Blye J."/>
            <person name="Boguslavskiy L."/>
            <person name="Bonnet C."/>
            <person name="Boukhgalter B."/>
            <person name="Bourzgui I."/>
            <person name="Brown A."/>
            <person name="Cahill P."/>
            <person name="Channer S."/>
            <person name="Cheshatsang Y."/>
            <person name="Chuda L."/>
            <person name="Citroen M."/>
            <person name="Collymore A."/>
            <person name="Cooke P."/>
            <person name="Costello M."/>
            <person name="D'Aco K."/>
            <person name="Daza R."/>
            <person name="De Haan G."/>
            <person name="DeGray S."/>
            <person name="DeMaso C."/>
            <person name="Dhargay N."/>
            <person name="Dooley K."/>
            <person name="Dooley E."/>
            <person name="Doricent M."/>
            <person name="Dorje P."/>
            <person name="Dorjee K."/>
            <person name="Dupes A."/>
            <person name="Elong R."/>
            <person name="Falk J."/>
            <person name="Farina A."/>
            <person name="Faro S."/>
            <person name="Ferguson D."/>
            <person name="Fisher S."/>
            <person name="Foley C.D."/>
            <person name="Franke A."/>
            <person name="Friedrich D."/>
            <person name="Gadbois L."/>
            <person name="Gearin G."/>
            <person name="Gearin C.R."/>
            <person name="Giannoukos G."/>
            <person name="Goode T."/>
            <person name="Graham J."/>
            <person name="Grandbois E."/>
            <person name="Grewal S."/>
            <person name="Gyaltsen K."/>
            <person name="Hafez N."/>
            <person name="Hagos B."/>
            <person name="Hall J."/>
            <person name="Henson C."/>
            <person name="Hollinger A."/>
            <person name="Honan T."/>
            <person name="Huard M.D."/>
            <person name="Hughes L."/>
            <person name="Hurhula B."/>
            <person name="Husby M.E."/>
            <person name="Kamat A."/>
            <person name="Kanga B."/>
            <person name="Kashin S."/>
            <person name="Khazanovich D."/>
            <person name="Kisner P."/>
            <person name="Lance K."/>
            <person name="Lara M."/>
            <person name="Lee W."/>
            <person name="Lennon N."/>
            <person name="Letendre F."/>
            <person name="LeVine R."/>
            <person name="Lipovsky A."/>
            <person name="Liu X."/>
            <person name="Liu J."/>
            <person name="Liu S."/>
            <person name="Lokyitsang T."/>
            <person name="Lokyitsang Y."/>
            <person name="Lubonja R."/>
            <person name="Lui A."/>
            <person name="MacDonald P."/>
            <person name="Magnisalis V."/>
            <person name="Maru K."/>
            <person name="Matthews C."/>
            <person name="McCusker W."/>
            <person name="McDonough S."/>
            <person name="Mehta T."/>
            <person name="Meldrim J."/>
            <person name="Meneus L."/>
            <person name="Mihai O."/>
            <person name="Mihalev A."/>
            <person name="Mihova T."/>
            <person name="Mittelman R."/>
            <person name="Mlenga V."/>
            <person name="Montmayeur A."/>
            <person name="Mulrain L."/>
            <person name="Navidi A."/>
            <person name="Naylor J."/>
            <person name="Negash T."/>
            <person name="Nguyen T."/>
            <person name="Nguyen N."/>
            <person name="Nicol R."/>
            <person name="Norbu C."/>
            <person name="Norbu N."/>
            <person name="Novod N."/>
            <person name="O'Neill B."/>
            <person name="Osman S."/>
            <person name="Markiewicz E."/>
            <person name="Oyono O.L."/>
            <person name="Patti C."/>
            <person name="Phunkhang P."/>
            <person name="Pierre F."/>
            <person name="Priest M."/>
            <person name="Raghuraman S."/>
            <person name="Rege F."/>
            <person name="Reyes R."/>
            <person name="Rise C."/>
            <person name="Rogov P."/>
            <person name="Ross K."/>
            <person name="Ryan E."/>
            <person name="Settipalli S."/>
            <person name="Shea T."/>
            <person name="Sherpa N."/>
            <person name="Shi L."/>
            <person name="Shih D."/>
            <person name="Sparrow T."/>
            <person name="Spaulding J."/>
            <person name="Stalker J."/>
            <person name="Stange-Thomann N."/>
            <person name="Stavropoulos S."/>
            <person name="Stone C."/>
            <person name="Strader C."/>
            <person name="Tesfaye S."/>
            <person name="Thomson T."/>
            <person name="Thoulutsang Y."/>
            <person name="Thoulutsang D."/>
            <person name="Topham K."/>
            <person name="Topping I."/>
            <person name="Tsamla T."/>
            <person name="Vassiliev H."/>
            <person name="Vo A."/>
            <person name="Wangchuk T."/>
            <person name="Wangdi T."/>
            <person name="Weiand M."/>
            <person name="Wilkinson J."/>
            <person name="Wilson A."/>
            <person name="Yadav S."/>
            <person name="Young G."/>
            <person name="Yu Q."/>
            <person name="Zembek L."/>
            <person name="Zhong D."/>
            <person name="Zimmer A."/>
            <person name="Zwirko Z."/>
            <person name="Jaffe D.B."/>
            <person name="Alvarez P."/>
            <person name="Brockman W."/>
            <person name="Butler J."/>
            <person name="Chin C."/>
            <person name="Gnerre S."/>
            <person name="Grabherr M."/>
            <person name="Kleber M."/>
            <person name="Mauceli E."/>
            <person name="MacCallum I."/>
        </authorList>
    </citation>
    <scope>NUCLEOTIDE SEQUENCE [LARGE SCALE GENOMIC DNA]</scope>
    <source>
        <strain evidence="15">Tucson 14024-0371.13</strain>
    </source>
</reference>
<feature type="transmembrane region" description="Helical" evidence="13">
    <location>
        <begin position="498"/>
        <end position="519"/>
    </location>
</feature>
<keyword evidence="3 12" id="KW-0813">Transport</keyword>
<organism evidence="14 15">
    <name type="scientific">Drosophila ananassae</name>
    <name type="common">Fruit fly</name>
    <dbReference type="NCBI Taxonomy" id="7217"/>
    <lineage>
        <taxon>Eukaryota</taxon>
        <taxon>Metazoa</taxon>
        <taxon>Ecdysozoa</taxon>
        <taxon>Arthropoda</taxon>
        <taxon>Hexapoda</taxon>
        <taxon>Insecta</taxon>
        <taxon>Pterygota</taxon>
        <taxon>Neoptera</taxon>
        <taxon>Endopterygota</taxon>
        <taxon>Diptera</taxon>
        <taxon>Brachycera</taxon>
        <taxon>Muscomorpha</taxon>
        <taxon>Ephydroidea</taxon>
        <taxon>Drosophilidae</taxon>
        <taxon>Drosophila</taxon>
        <taxon>Sophophora</taxon>
    </lineage>
</organism>
<dbReference type="OrthoDB" id="6021021at2759"/>
<keyword evidence="15" id="KW-1185">Reference proteome</keyword>
<dbReference type="PRINTS" id="PR01078">
    <property type="entry name" value="AMINACHANNEL"/>
</dbReference>
<dbReference type="FunCoup" id="B3MW80">
    <property type="interactions" value="21"/>
</dbReference>
<dbReference type="GO" id="GO:0005886">
    <property type="term" value="C:plasma membrane"/>
    <property type="evidence" value="ECO:0007669"/>
    <property type="project" value="TreeGrafter"/>
</dbReference>
<dbReference type="STRING" id="7217.B3MW80"/>
<dbReference type="AlphaFoldDB" id="B3MW80"/>
<keyword evidence="10 12" id="KW-0739">Sodium transport</keyword>
<evidence type="ECO:0000256" key="6">
    <source>
        <dbReference type="ARBA" id="ARBA00022989"/>
    </source>
</evidence>
<evidence type="ECO:0000313" key="15">
    <source>
        <dbReference type="Proteomes" id="UP000007801"/>
    </source>
</evidence>
<protein>
    <recommendedName>
        <fullName evidence="16">Pickpocket protein 28</fullName>
    </recommendedName>
</protein>
<accession>B3MW80</accession>
<evidence type="ECO:0000256" key="9">
    <source>
        <dbReference type="ARBA" id="ARBA00023136"/>
    </source>
</evidence>
<gene>
    <name evidence="14" type="primary">Dana\GF22642</name>
    <name evidence="14" type="synonym">dana_GLEANR_6594</name>
    <name evidence="14" type="ORF">GF22642</name>
</gene>
<evidence type="ECO:0000256" key="3">
    <source>
        <dbReference type="ARBA" id="ARBA00022448"/>
    </source>
</evidence>
<dbReference type="PANTHER" id="PTHR11690:SF243">
    <property type="entry name" value="PICKPOCKET 12-RELATED"/>
    <property type="match status" value="1"/>
</dbReference>
<name>B3MW80_DROAN</name>
<keyword evidence="8 12" id="KW-0406">Ion transport</keyword>
<comment type="similarity">
    <text evidence="2 12">Belongs to the amiloride-sensitive sodium channel (TC 1.A.6) family.</text>
</comment>
<evidence type="ECO:0000256" key="1">
    <source>
        <dbReference type="ARBA" id="ARBA00004141"/>
    </source>
</evidence>
<evidence type="ECO:0000256" key="10">
    <source>
        <dbReference type="ARBA" id="ARBA00023201"/>
    </source>
</evidence>
<evidence type="ECO:0000256" key="4">
    <source>
        <dbReference type="ARBA" id="ARBA00022461"/>
    </source>
</evidence>
<dbReference type="EMBL" id="CH902625">
    <property type="protein sequence ID" value="EDV35225.1"/>
    <property type="molecule type" value="Genomic_DNA"/>
</dbReference>
<dbReference type="InParanoid" id="B3MW80"/>
<evidence type="ECO:0000256" key="8">
    <source>
        <dbReference type="ARBA" id="ARBA00023065"/>
    </source>
</evidence>
<keyword evidence="6 13" id="KW-1133">Transmembrane helix</keyword>
<dbReference type="Gene3D" id="1.10.287.770">
    <property type="entry name" value="YojJ-like"/>
    <property type="match status" value="1"/>
</dbReference>
<comment type="subcellular location">
    <subcellularLocation>
        <location evidence="1">Membrane</location>
        <topology evidence="1">Multi-pass membrane protein</topology>
    </subcellularLocation>
</comment>
<sequence length="583" mass="66399">MRVPRTRQRTTVFLGQPQRRSPKSRPRMFSISLATWRRILSRNTDEFCRNTTIHGLKYINNSKLRGSDRLFFGIALLAVVSVAVYLIQDAFDKWNTTPVIVGIDPELTSITNEPFPAVTICNLNQALADRVVHLANDSAEYAMLQMLCRRPMDALQTTSSSANSSNWEEFIMNISQTCQSMVIGCRFGGDDYECARLFNPIVTDEGLCCVFNMLHPRFMYRKSVPLSHRNVSLPPGFLSVNWHAELGYKRRGTLGDGDLPLYPRRGQGTGESLGLSLTLDVRADAYYCSSSSSIGFKIALHSPNESPNVREIGVLLAPGMETKLRIDPAKILTEKHLRWVDQKYRRCLFRNELKLRWFAHYTQRNCVAECLSGLLVLHCGCVAFYMPRLKWNDTICPVGKRSCVELVRLRTIEAVESCLEECLPSCFDLSFSITAYSTKIAFGGFNQIHPNSHWNFSEKYVERNVAVVNMYFKDPTFRASKQTEFIGFSDFLSCVGGLMGLFLGFSFLSIAECIYFALIRPCRTCSELRQLRQDQDKEKEKQKPHMIPRNVPLPGNIKYISAANWFQAEMAHPQPHRLHFNPA</sequence>
<keyword evidence="4 12" id="KW-0894">Sodium channel</keyword>
<dbReference type="PANTHER" id="PTHR11690">
    <property type="entry name" value="AMILORIDE-SENSITIVE SODIUM CHANNEL-RELATED"/>
    <property type="match status" value="1"/>
</dbReference>
<feature type="transmembrane region" description="Helical" evidence="13">
    <location>
        <begin position="70"/>
        <end position="87"/>
    </location>
</feature>
<dbReference type="Proteomes" id="UP000007801">
    <property type="component" value="Unassembled WGS sequence"/>
</dbReference>
<evidence type="ECO:0008006" key="16">
    <source>
        <dbReference type="Google" id="ProtNLM"/>
    </source>
</evidence>
<dbReference type="HOGENOM" id="CLU_024950_1_0_1"/>
<evidence type="ECO:0000256" key="2">
    <source>
        <dbReference type="ARBA" id="ARBA00007193"/>
    </source>
</evidence>
<keyword evidence="9 13" id="KW-0472">Membrane</keyword>
<evidence type="ECO:0000256" key="7">
    <source>
        <dbReference type="ARBA" id="ARBA00023053"/>
    </source>
</evidence>
<dbReference type="KEGG" id="dan:6505297"/>
<proteinExistence type="inferred from homology"/>
<dbReference type="Gene3D" id="2.60.470.10">
    <property type="entry name" value="Acid-sensing ion channels like domains"/>
    <property type="match status" value="1"/>
</dbReference>
<dbReference type="OMA" id="QDAFDKW"/>
<keyword evidence="11 12" id="KW-0407">Ion channel</keyword>
<evidence type="ECO:0000256" key="5">
    <source>
        <dbReference type="ARBA" id="ARBA00022692"/>
    </source>
</evidence>
<dbReference type="Pfam" id="PF00858">
    <property type="entry name" value="ASC"/>
    <property type="match status" value="1"/>
</dbReference>
<dbReference type="GeneID" id="6505297"/>
<keyword evidence="5 12" id="KW-0812">Transmembrane</keyword>
<keyword evidence="7" id="KW-0915">Sodium</keyword>
<dbReference type="eggNOG" id="KOG4294">
    <property type="taxonomic scope" value="Eukaryota"/>
</dbReference>
<evidence type="ECO:0000256" key="12">
    <source>
        <dbReference type="RuleBase" id="RU000679"/>
    </source>
</evidence>
<evidence type="ECO:0000313" key="14">
    <source>
        <dbReference type="EMBL" id="EDV35225.1"/>
    </source>
</evidence>
<evidence type="ECO:0000256" key="11">
    <source>
        <dbReference type="ARBA" id="ARBA00023303"/>
    </source>
</evidence>